<reference evidence="4" key="1">
    <citation type="submission" date="2021-01" db="EMBL/GenBank/DDBJ databases">
        <authorList>
            <consortium name="Genoscope - CEA"/>
            <person name="William W."/>
        </authorList>
    </citation>
    <scope>NUCLEOTIDE SEQUENCE</scope>
</reference>
<dbReference type="OrthoDB" id="292483at2759"/>
<dbReference type="Pfam" id="PF00027">
    <property type="entry name" value="cNMP_binding"/>
    <property type="match status" value="1"/>
</dbReference>
<dbReference type="PANTHER" id="PTHR45689">
    <property type="entry name" value="I[[H]] CHANNEL, ISOFORM E"/>
    <property type="match status" value="1"/>
</dbReference>
<keyword evidence="2" id="KW-0472">Membrane</keyword>
<dbReference type="GO" id="GO:0005249">
    <property type="term" value="F:voltage-gated potassium channel activity"/>
    <property type="evidence" value="ECO:0007669"/>
    <property type="project" value="TreeGrafter"/>
</dbReference>
<dbReference type="InterPro" id="IPR051413">
    <property type="entry name" value="K/Na_HCN_channel"/>
</dbReference>
<evidence type="ECO:0000256" key="2">
    <source>
        <dbReference type="SAM" id="Phobius"/>
    </source>
</evidence>
<sequence length="988" mass="115372">MFESSVDSEFKGPIPPLLSSRVGFQEGDLQQNSSCSLNQAIPLPLIKQKTFGVKKSEYQSAYDNEEIQYGSKPQFLKTIIAKSLQSNFINNLWNRSYLRKLNQLSPFQIQQLDDLQISSDGNEQSRGSQLWILVDVFTPYSKFIAFWDAFQIITYLLIFFWLPYKISFEIYHISELFSETKSAIIEYMLMIIMALDIGDKQQRTEKEQCQTISIKMHLSIQQNFIYIYAVSFFTVTVQFFVPSLSSKDQTMILIQTILCVVFYILRITKINKILAQIQEFFNLSGYLNDLVGLLKVLMVIVSVVHICGCIWHGIAYYNTSYSWLDAYNLRDKSNASQYNVAIYWATMTMTTVGYGDITAKNDLELLINNLTMFIGSIVFAYSVNSIGIFVSNMYKGTIEYSRTVSLINTYMSKNKIQFELQTKIRSYLEYIWQEEQEMNDDEVGSIVNKLSKHLQDELQYQLRGNILKNCKIIMKLFSESFIKSLLHYMEEQAYSPEERIININELDDCSLYIITKGEVELIFEGNQIKEKVKRNTFQNYHQFDYFGELALFTGNPRNATAISKGFTRVFKIQREKFLNIISSYPDDYEKFCEIRDRIQNGDYGALYLNCFSCQSNTHLIQNCNYLHFCADKEKVIKKEYYPVQQTRNQRYSRKYLGKYHSWINFQVNSIRGEDYQNDAQVKFQDEVDSHTLQMNDAYEDDDGQIEQVEIKSLINEKSVSGTIIQNIDDEEGQKPIINYQRKSNQPKSTMQTAGFGGGLTKDSYKEDQIYSDNSSENQDQFIVSIPKPQINLVHQNNPQPSLPLPRPSLKKQLSRSASNDDHNIHTNRMSIDQKFITLIPQKSDMDLKNLTNNARVQMKRTTTNNNQTYITENNTQNNQHLSIQTIAPMLPGFDKMHIFLIYQPQNNYDFVIKRYAKVQRFFGKKRVYPEYSLYSFFFTAIKKGWKLRRLGEQNKNAKSPIMMRSLRKIPKPYQGIYKQRSNFFKEVN</sequence>
<dbReference type="InterPro" id="IPR013099">
    <property type="entry name" value="K_chnl_dom"/>
</dbReference>
<feature type="transmembrane region" description="Helical" evidence="2">
    <location>
        <begin position="335"/>
        <end position="354"/>
    </location>
</feature>
<dbReference type="GO" id="GO:0035725">
    <property type="term" value="P:sodium ion transmembrane transport"/>
    <property type="evidence" value="ECO:0007669"/>
    <property type="project" value="TreeGrafter"/>
</dbReference>
<dbReference type="Pfam" id="PF07885">
    <property type="entry name" value="Ion_trans_2"/>
    <property type="match status" value="1"/>
</dbReference>
<dbReference type="PANTHER" id="PTHR45689:SF5">
    <property type="entry name" value="I[[H]] CHANNEL, ISOFORM E"/>
    <property type="match status" value="1"/>
</dbReference>
<dbReference type="PROSITE" id="PS50042">
    <property type="entry name" value="CNMP_BINDING_3"/>
    <property type="match status" value="1"/>
</dbReference>
<keyword evidence="5" id="KW-1185">Reference proteome</keyword>
<evidence type="ECO:0000313" key="5">
    <source>
        <dbReference type="Proteomes" id="UP000689195"/>
    </source>
</evidence>
<dbReference type="Proteomes" id="UP000689195">
    <property type="component" value="Unassembled WGS sequence"/>
</dbReference>
<feature type="transmembrane region" description="Helical" evidence="2">
    <location>
        <begin position="250"/>
        <end position="269"/>
    </location>
</feature>
<evidence type="ECO:0000259" key="3">
    <source>
        <dbReference type="PROSITE" id="PS50042"/>
    </source>
</evidence>
<protein>
    <recommendedName>
        <fullName evidence="3">Cyclic nucleotide-binding domain-containing protein</fullName>
    </recommendedName>
</protein>
<name>A0A8S1Y6Y1_9CILI</name>
<accession>A0A8S1Y6Y1</accession>
<organism evidence="4 5">
    <name type="scientific">Paramecium pentaurelia</name>
    <dbReference type="NCBI Taxonomy" id="43138"/>
    <lineage>
        <taxon>Eukaryota</taxon>
        <taxon>Sar</taxon>
        <taxon>Alveolata</taxon>
        <taxon>Ciliophora</taxon>
        <taxon>Intramacronucleata</taxon>
        <taxon>Oligohymenophorea</taxon>
        <taxon>Peniculida</taxon>
        <taxon>Parameciidae</taxon>
        <taxon>Paramecium</taxon>
    </lineage>
</organism>
<feature type="domain" description="Cyclic nucleotide-binding" evidence="3">
    <location>
        <begin position="473"/>
        <end position="581"/>
    </location>
</feature>
<dbReference type="GO" id="GO:0003254">
    <property type="term" value="P:regulation of membrane depolarization"/>
    <property type="evidence" value="ECO:0007669"/>
    <property type="project" value="TreeGrafter"/>
</dbReference>
<dbReference type="AlphaFoldDB" id="A0A8S1Y6Y1"/>
<comment type="caution">
    <text evidence="4">The sequence shown here is derived from an EMBL/GenBank/DDBJ whole genome shotgun (WGS) entry which is preliminary data.</text>
</comment>
<evidence type="ECO:0000313" key="4">
    <source>
        <dbReference type="EMBL" id="CAD8208747.1"/>
    </source>
</evidence>
<keyword evidence="2" id="KW-1133">Transmembrane helix</keyword>
<feature type="transmembrane region" description="Helical" evidence="2">
    <location>
        <begin position="143"/>
        <end position="162"/>
    </location>
</feature>
<dbReference type="CDD" id="cd00038">
    <property type="entry name" value="CAP_ED"/>
    <property type="match status" value="1"/>
</dbReference>
<dbReference type="EMBL" id="CAJJDO010000152">
    <property type="protein sequence ID" value="CAD8208747.1"/>
    <property type="molecule type" value="Genomic_DNA"/>
</dbReference>
<proteinExistence type="predicted"/>
<feature type="transmembrane region" description="Helical" evidence="2">
    <location>
        <begin position="366"/>
        <end position="390"/>
    </location>
</feature>
<evidence type="ECO:0000256" key="1">
    <source>
        <dbReference type="SAM" id="MobiDB-lite"/>
    </source>
</evidence>
<feature type="transmembrane region" description="Helical" evidence="2">
    <location>
        <begin position="224"/>
        <end position="244"/>
    </location>
</feature>
<dbReference type="GO" id="GO:0098855">
    <property type="term" value="C:HCN channel complex"/>
    <property type="evidence" value="ECO:0007669"/>
    <property type="project" value="TreeGrafter"/>
</dbReference>
<keyword evidence="2" id="KW-0812">Transmembrane</keyword>
<feature type="transmembrane region" description="Helical" evidence="2">
    <location>
        <begin position="290"/>
        <end position="315"/>
    </location>
</feature>
<dbReference type="SMART" id="SM00100">
    <property type="entry name" value="cNMP"/>
    <property type="match status" value="1"/>
</dbReference>
<feature type="region of interest" description="Disordered" evidence="1">
    <location>
        <begin position="792"/>
        <end position="824"/>
    </location>
</feature>
<gene>
    <name evidence="4" type="ORF">PPENT_87.1.T1520013</name>
</gene>
<dbReference type="InterPro" id="IPR000595">
    <property type="entry name" value="cNMP-bd_dom"/>
</dbReference>